<evidence type="ECO:0000313" key="2">
    <source>
        <dbReference type="Proteomes" id="UP001292094"/>
    </source>
</evidence>
<dbReference type="Proteomes" id="UP001292094">
    <property type="component" value="Unassembled WGS sequence"/>
</dbReference>
<organism evidence="1 2">
    <name type="scientific">Petrolisthes manimaculis</name>
    <dbReference type="NCBI Taxonomy" id="1843537"/>
    <lineage>
        <taxon>Eukaryota</taxon>
        <taxon>Metazoa</taxon>
        <taxon>Ecdysozoa</taxon>
        <taxon>Arthropoda</taxon>
        <taxon>Crustacea</taxon>
        <taxon>Multicrustacea</taxon>
        <taxon>Malacostraca</taxon>
        <taxon>Eumalacostraca</taxon>
        <taxon>Eucarida</taxon>
        <taxon>Decapoda</taxon>
        <taxon>Pleocyemata</taxon>
        <taxon>Anomura</taxon>
        <taxon>Galatheoidea</taxon>
        <taxon>Porcellanidae</taxon>
        <taxon>Petrolisthes</taxon>
    </lineage>
</organism>
<protein>
    <submittedName>
        <fullName evidence="1">Uncharacterized protein</fullName>
    </submittedName>
</protein>
<keyword evidence="2" id="KW-1185">Reference proteome</keyword>
<dbReference type="AlphaFoldDB" id="A0AAE1Q328"/>
<proteinExistence type="predicted"/>
<comment type="caution">
    <text evidence="1">The sequence shown here is derived from an EMBL/GenBank/DDBJ whole genome shotgun (WGS) entry which is preliminary data.</text>
</comment>
<gene>
    <name evidence="1" type="ORF">Pmani_009645</name>
</gene>
<name>A0AAE1Q328_9EUCA</name>
<accession>A0AAE1Q328</accession>
<evidence type="ECO:0000313" key="1">
    <source>
        <dbReference type="EMBL" id="KAK4319410.1"/>
    </source>
</evidence>
<dbReference type="EMBL" id="JAWZYT010000756">
    <property type="protein sequence ID" value="KAK4319410.1"/>
    <property type="molecule type" value="Genomic_DNA"/>
</dbReference>
<reference evidence="1" key="1">
    <citation type="submission" date="2023-11" db="EMBL/GenBank/DDBJ databases">
        <title>Genome assemblies of two species of porcelain crab, Petrolisthes cinctipes and Petrolisthes manimaculis (Anomura: Porcellanidae).</title>
        <authorList>
            <person name="Angst P."/>
        </authorList>
    </citation>
    <scope>NUCLEOTIDE SEQUENCE</scope>
    <source>
        <strain evidence="1">PB745_02</strain>
        <tissue evidence="1">Gill</tissue>
    </source>
</reference>
<sequence length="67" mass="7095">MVCQGAAAIRPTNQPAPILAGATMLATRVCEVSESTCQQAQHSFSYPGDGGRSLVLTSHLRVARLIR</sequence>